<accession>A0ABV1L3V3</accession>
<name>A0ABV1L3V3_9BACL</name>
<evidence type="ECO:0000313" key="4">
    <source>
        <dbReference type="EMBL" id="MEQ4486925.1"/>
    </source>
</evidence>
<keyword evidence="2" id="KW-0479">Metal-binding</keyword>
<evidence type="ECO:0000256" key="1">
    <source>
        <dbReference type="ARBA" id="ARBA00008031"/>
    </source>
</evidence>
<dbReference type="InterPro" id="IPR036849">
    <property type="entry name" value="Enolase-like_C_sf"/>
</dbReference>
<dbReference type="InterPro" id="IPR029017">
    <property type="entry name" value="Enolase-like_N"/>
</dbReference>
<protein>
    <submittedName>
        <fullName evidence="4">Mandelate racemase/muconate lactonizing enzyme family protein</fullName>
    </submittedName>
</protein>
<dbReference type="Gene3D" id="3.30.390.10">
    <property type="entry name" value="Enolase-like, N-terminal domain"/>
    <property type="match status" value="1"/>
</dbReference>
<dbReference type="InterPro" id="IPR029065">
    <property type="entry name" value="Enolase_C-like"/>
</dbReference>
<dbReference type="EMBL" id="JASKHM010000027">
    <property type="protein sequence ID" value="MEQ4486925.1"/>
    <property type="molecule type" value="Genomic_DNA"/>
</dbReference>
<dbReference type="SFLD" id="SFLDS00001">
    <property type="entry name" value="Enolase"/>
    <property type="match status" value="1"/>
</dbReference>
<dbReference type="Proteomes" id="UP001493487">
    <property type="component" value="Unassembled WGS sequence"/>
</dbReference>
<reference evidence="4 5" key="1">
    <citation type="journal article" date="2023" name="Genome Announc.">
        <title>Pan-Genome Analyses of the Genus Cohnella and Proposal of the Novel Species Cohnella silvisoli sp. nov., Isolated from Forest Soil.</title>
        <authorList>
            <person name="Wang C."/>
            <person name="Mao L."/>
            <person name="Bao G."/>
            <person name="Zhu H."/>
        </authorList>
    </citation>
    <scope>NUCLEOTIDE SEQUENCE [LARGE SCALE GENOMIC DNA]</scope>
    <source>
        <strain evidence="4 5">NL03-T5-1</strain>
    </source>
</reference>
<dbReference type="Pfam" id="PF02746">
    <property type="entry name" value="MR_MLE_N"/>
    <property type="match status" value="1"/>
</dbReference>
<dbReference type="Gene3D" id="3.20.20.120">
    <property type="entry name" value="Enolase-like C-terminal domain"/>
    <property type="match status" value="1"/>
</dbReference>
<keyword evidence="5" id="KW-1185">Reference proteome</keyword>
<dbReference type="InterPro" id="IPR034593">
    <property type="entry name" value="DgoD-like"/>
</dbReference>
<organism evidence="4 5">
    <name type="scientific">Cohnella silvisoli</name>
    <dbReference type="NCBI Taxonomy" id="2873699"/>
    <lineage>
        <taxon>Bacteria</taxon>
        <taxon>Bacillati</taxon>
        <taxon>Bacillota</taxon>
        <taxon>Bacilli</taxon>
        <taxon>Bacillales</taxon>
        <taxon>Paenibacillaceae</taxon>
        <taxon>Cohnella</taxon>
    </lineage>
</organism>
<dbReference type="PANTHER" id="PTHR48080">
    <property type="entry name" value="D-GALACTONATE DEHYDRATASE-RELATED"/>
    <property type="match status" value="1"/>
</dbReference>
<dbReference type="Pfam" id="PF13378">
    <property type="entry name" value="MR_MLE_C"/>
    <property type="match status" value="1"/>
</dbReference>
<dbReference type="SUPFAM" id="SSF54826">
    <property type="entry name" value="Enolase N-terminal domain-like"/>
    <property type="match status" value="1"/>
</dbReference>
<dbReference type="InterPro" id="IPR013342">
    <property type="entry name" value="Mandelate_racemase_C"/>
</dbReference>
<dbReference type="RefSeq" id="WP_232190004.1">
    <property type="nucleotide sequence ID" value="NZ_JAIOAP010000026.1"/>
</dbReference>
<dbReference type="SUPFAM" id="SSF51604">
    <property type="entry name" value="Enolase C-terminal domain-like"/>
    <property type="match status" value="1"/>
</dbReference>
<proteinExistence type="inferred from homology"/>
<sequence length="367" mass="40146">MKIVSVEAVPVNLPFQEPVSDSWGKYESSNHGIVIVRSDSGEYGAGEIAFAWFGGAFRLCDEVNEMWAPRLIGMSIYDTAGIIALLDSFCPFSKRHLLAKAGVEMAVWDLIGKTLHVPVYQLIGGKQRDRLKLTGGFPMGSVDRMVEGAVQRVSEGYKELKLKVGLDDNRDLEAVRCIRAAIPDQIQLRVDANMAWKNAKRAKELIDEMVEEGVGIVEQPLPDTQLADLAWLRDNTRALILIDEGVWDVHDAKRNLDSRAADMLHVYISEAGGIAGSKSIFELAALHGTDCTIGSMPEGRIGAAASAHVAAAMPNLSNHASDIRGFTAYVQDVTNEDLIISEGYLQVPKGPGLGVTIDFDRLEKMRR</sequence>
<evidence type="ECO:0000256" key="2">
    <source>
        <dbReference type="ARBA" id="ARBA00022723"/>
    </source>
</evidence>
<dbReference type="SFLD" id="SFLDG00180">
    <property type="entry name" value="muconate_cycloisomerase"/>
    <property type="match status" value="1"/>
</dbReference>
<dbReference type="SMART" id="SM00922">
    <property type="entry name" value="MR_MLE"/>
    <property type="match status" value="1"/>
</dbReference>
<comment type="caution">
    <text evidence="4">The sequence shown here is derived from an EMBL/GenBank/DDBJ whole genome shotgun (WGS) entry which is preliminary data.</text>
</comment>
<dbReference type="PANTHER" id="PTHR48080:SF3">
    <property type="entry name" value="ENOLASE SUPERFAMILY MEMBER DDB_G0284701"/>
    <property type="match status" value="1"/>
</dbReference>
<gene>
    <name evidence="4" type="ORF">QJS35_31570</name>
</gene>
<dbReference type="InterPro" id="IPR013341">
    <property type="entry name" value="Mandelate_racemase_N_dom"/>
</dbReference>
<comment type="similarity">
    <text evidence="1">Belongs to the mandelate racemase/muconate lactonizing enzyme family.</text>
</comment>
<evidence type="ECO:0000259" key="3">
    <source>
        <dbReference type="SMART" id="SM00922"/>
    </source>
</evidence>
<feature type="domain" description="Mandelate racemase/muconate lactonizing enzyme C-terminal" evidence="3">
    <location>
        <begin position="142"/>
        <end position="239"/>
    </location>
</feature>
<evidence type="ECO:0000313" key="5">
    <source>
        <dbReference type="Proteomes" id="UP001493487"/>
    </source>
</evidence>